<gene>
    <name evidence="3" type="ORF">HGRIS_011122</name>
</gene>
<feature type="compositionally biased region" description="Low complexity" evidence="1">
    <location>
        <begin position="190"/>
        <end position="199"/>
    </location>
</feature>
<keyword evidence="2" id="KW-0732">Signal</keyword>
<feature type="signal peptide" evidence="2">
    <location>
        <begin position="1"/>
        <end position="23"/>
    </location>
</feature>
<dbReference type="EMBL" id="JASNQZ010000014">
    <property type="protein sequence ID" value="KAL0948562.1"/>
    <property type="molecule type" value="Genomic_DNA"/>
</dbReference>
<protein>
    <recommendedName>
        <fullName evidence="5">Extracellular membrane protein CFEM domain-containing protein</fullName>
    </recommendedName>
</protein>
<evidence type="ECO:0000256" key="1">
    <source>
        <dbReference type="SAM" id="MobiDB-lite"/>
    </source>
</evidence>
<feature type="region of interest" description="Disordered" evidence="1">
    <location>
        <begin position="163"/>
        <end position="209"/>
    </location>
</feature>
<dbReference type="Proteomes" id="UP001556367">
    <property type="component" value="Unassembled WGS sequence"/>
</dbReference>
<name>A0ABR3IYW3_9AGAR</name>
<proteinExistence type="predicted"/>
<evidence type="ECO:0000313" key="4">
    <source>
        <dbReference type="Proteomes" id="UP001556367"/>
    </source>
</evidence>
<feature type="chain" id="PRO_5047129005" description="Extracellular membrane protein CFEM domain-containing protein" evidence="2">
    <location>
        <begin position="24"/>
        <end position="234"/>
    </location>
</feature>
<comment type="caution">
    <text evidence="3">The sequence shown here is derived from an EMBL/GenBank/DDBJ whole genome shotgun (WGS) entry which is preliminary data.</text>
</comment>
<organism evidence="3 4">
    <name type="scientific">Hohenbuehelia grisea</name>
    <dbReference type="NCBI Taxonomy" id="104357"/>
    <lineage>
        <taxon>Eukaryota</taxon>
        <taxon>Fungi</taxon>
        <taxon>Dikarya</taxon>
        <taxon>Basidiomycota</taxon>
        <taxon>Agaricomycotina</taxon>
        <taxon>Agaricomycetes</taxon>
        <taxon>Agaricomycetidae</taxon>
        <taxon>Agaricales</taxon>
        <taxon>Pleurotineae</taxon>
        <taxon>Pleurotaceae</taxon>
        <taxon>Hohenbuehelia</taxon>
    </lineage>
</organism>
<evidence type="ECO:0008006" key="5">
    <source>
        <dbReference type="Google" id="ProtNLM"/>
    </source>
</evidence>
<keyword evidence="4" id="KW-1185">Reference proteome</keyword>
<sequence length="234" mass="22553">MWRLPSPVIILVGSSFLFVHANANLGLHLRQAAPLNLNDFPAQCQSDCSPAVSVANNANCQLAACQCTTTNIQSLAKCFDCVVTASGNADAIRENAQTAVNGFRDSCAQSGINLPSQTVGGSSAAFSSAAPGAFSSSGLFTSGGGATRSAGFPAVTISAGPGGTVPSGISGSGGSTGSSGNSGGSGSSGDEGNSDSIGGANSPLGGPPRNVATGRTISLGFAIAGVGGGLAVLL</sequence>
<reference evidence="4" key="1">
    <citation type="submission" date="2024-06" db="EMBL/GenBank/DDBJ databases">
        <title>Multi-omics analyses provide insights into the biosynthesis of the anticancer antibiotic pleurotin in Hohenbuehelia grisea.</title>
        <authorList>
            <person name="Weaver J.A."/>
            <person name="Alberti F."/>
        </authorList>
    </citation>
    <scope>NUCLEOTIDE SEQUENCE [LARGE SCALE GENOMIC DNA]</scope>
    <source>
        <strain evidence="4">T-177</strain>
    </source>
</reference>
<evidence type="ECO:0000313" key="3">
    <source>
        <dbReference type="EMBL" id="KAL0948562.1"/>
    </source>
</evidence>
<accession>A0ABR3IYW3</accession>
<feature type="compositionally biased region" description="Gly residues" evidence="1">
    <location>
        <begin position="163"/>
        <end position="189"/>
    </location>
</feature>
<evidence type="ECO:0000256" key="2">
    <source>
        <dbReference type="SAM" id="SignalP"/>
    </source>
</evidence>